<evidence type="ECO:0000313" key="3">
    <source>
        <dbReference type="EMBL" id="SVA22180.1"/>
    </source>
</evidence>
<keyword evidence="1" id="KW-1133">Transmembrane helix</keyword>
<gene>
    <name evidence="3" type="ORF">METZ01_LOCUS75034</name>
</gene>
<proteinExistence type="predicted"/>
<dbReference type="EMBL" id="UINC01005575">
    <property type="protein sequence ID" value="SVA22180.1"/>
    <property type="molecule type" value="Genomic_DNA"/>
</dbReference>
<dbReference type="Gene3D" id="3.90.550.10">
    <property type="entry name" value="Spore Coat Polysaccharide Biosynthesis Protein SpsA, Chain A"/>
    <property type="match status" value="1"/>
</dbReference>
<dbReference type="InterPro" id="IPR050256">
    <property type="entry name" value="Glycosyltransferase_2"/>
</dbReference>
<dbReference type="AlphaFoldDB" id="A0A381U1R1"/>
<evidence type="ECO:0000256" key="1">
    <source>
        <dbReference type="SAM" id="Phobius"/>
    </source>
</evidence>
<feature type="transmembrane region" description="Helical" evidence="1">
    <location>
        <begin position="137"/>
        <end position="158"/>
    </location>
</feature>
<organism evidence="3">
    <name type="scientific">marine metagenome</name>
    <dbReference type="NCBI Taxonomy" id="408172"/>
    <lineage>
        <taxon>unclassified sequences</taxon>
        <taxon>metagenomes</taxon>
        <taxon>ecological metagenomes</taxon>
    </lineage>
</organism>
<dbReference type="InterPro" id="IPR029044">
    <property type="entry name" value="Nucleotide-diphossugar_trans"/>
</dbReference>
<keyword evidence="1" id="KW-0472">Membrane</keyword>
<accession>A0A381U1R1</accession>
<dbReference type="SUPFAM" id="SSF53448">
    <property type="entry name" value="Nucleotide-diphospho-sugar transferases"/>
    <property type="match status" value="1"/>
</dbReference>
<keyword evidence="1" id="KW-0812">Transmembrane</keyword>
<reference evidence="3" key="1">
    <citation type="submission" date="2018-05" db="EMBL/GenBank/DDBJ databases">
        <authorList>
            <person name="Lanie J.A."/>
            <person name="Ng W.-L."/>
            <person name="Kazmierczak K.M."/>
            <person name="Andrzejewski T.M."/>
            <person name="Davidsen T.M."/>
            <person name="Wayne K.J."/>
            <person name="Tettelin H."/>
            <person name="Glass J.I."/>
            <person name="Rusch D."/>
            <person name="Podicherti R."/>
            <person name="Tsui H.-C.T."/>
            <person name="Winkler M.E."/>
        </authorList>
    </citation>
    <scope>NUCLEOTIDE SEQUENCE</scope>
</reference>
<feature type="transmembrane region" description="Helical" evidence="1">
    <location>
        <begin position="233"/>
        <end position="254"/>
    </location>
</feature>
<dbReference type="PANTHER" id="PTHR48090">
    <property type="entry name" value="UNDECAPRENYL-PHOSPHATE 4-DEOXY-4-FORMAMIDO-L-ARABINOSE TRANSFERASE-RELATED"/>
    <property type="match status" value="1"/>
</dbReference>
<dbReference type="Pfam" id="PF00535">
    <property type="entry name" value="Glycos_transf_2"/>
    <property type="match status" value="1"/>
</dbReference>
<feature type="domain" description="Glycosyltransferase 2-like" evidence="2">
    <location>
        <begin position="9"/>
        <end position="146"/>
    </location>
</feature>
<dbReference type="GO" id="GO:0005886">
    <property type="term" value="C:plasma membrane"/>
    <property type="evidence" value="ECO:0007669"/>
    <property type="project" value="TreeGrafter"/>
</dbReference>
<dbReference type="PANTHER" id="PTHR48090:SF8">
    <property type="entry name" value="GLYCOSYLTRANSFERASE CSBB-RELATED"/>
    <property type="match status" value="1"/>
</dbReference>
<dbReference type="InterPro" id="IPR001173">
    <property type="entry name" value="Glyco_trans_2-like"/>
</dbReference>
<evidence type="ECO:0000259" key="2">
    <source>
        <dbReference type="Pfam" id="PF00535"/>
    </source>
</evidence>
<protein>
    <recommendedName>
        <fullName evidence="2">Glycosyltransferase 2-like domain-containing protein</fullName>
    </recommendedName>
</protein>
<name>A0A381U1R1_9ZZZZ</name>
<sequence>MLSEIKSLSFIVPCLNEEENIPEFVKQVHALQAQNYSIKYEMIFVDDGSHDKSLKILRELSKKHNHIRYISLTRNFGSHIALLAGVDHCQTDAAVFIPADLQKNPSLVKTMLEHVSKGAEIVIGRQKKTKTGLMTRWLASFFYFVFELVGNVTLPSGGTDFILITRRPIQFLRENREYDVNIFMLLLWPGFRSATFEYSEEKRFRGKSKWTFRKRISLAIDSFFGFSSVPLKMITRTGIVLASGSFIFVLYIVVETSILGSPVPGFPTLVAIITFGFGITFLALGMIAEYLSQVLSFSRGRPMYLVSEINEQEFQPRGEK</sequence>
<feature type="transmembrane region" description="Helical" evidence="1">
    <location>
        <begin position="266"/>
        <end position="291"/>
    </location>
</feature>
<dbReference type="CDD" id="cd04187">
    <property type="entry name" value="DPM1_like_bac"/>
    <property type="match status" value="1"/>
</dbReference>